<evidence type="ECO:0000313" key="1">
    <source>
        <dbReference type="EMBL" id="CAG8642841.1"/>
    </source>
</evidence>
<keyword evidence="2" id="KW-1185">Reference proteome</keyword>
<dbReference type="EMBL" id="CAJVQB010004689">
    <property type="protein sequence ID" value="CAG8642841.1"/>
    <property type="molecule type" value="Genomic_DNA"/>
</dbReference>
<sequence>MFLYELFFSSSSNQRPRAILFISKIYLGADGSTATKDAILDERDTIWVDIRHKHMKDSANLNNMKKMLATLPQFQDMKDKNCATGYTPDGQHPKTLVEDMVPLLDSSFVRISLPENDAINNLLLLGVKLIKALLIKLKKNIDNNPTDPDRYEISRYVPKLKIVLE</sequence>
<name>A0ABN7UNX7_GIGMA</name>
<comment type="caution">
    <text evidence="1">The sequence shown here is derived from an EMBL/GenBank/DDBJ whole genome shotgun (WGS) entry which is preliminary data.</text>
</comment>
<accession>A0ABN7UNX7</accession>
<evidence type="ECO:0000313" key="2">
    <source>
        <dbReference type="Proteomes" id="UP000789901"/>
    </source>
</evidence>
<dbReference type="SUPFAM" id="SSF56815">
    <property type="entry name" value="Sec1/munc18-like (SM) proteins"/>
    <property type="match status" value="1"/>
</dbReference>
<organism evidence="1 2">
    <name type="scientific">Gigaspora margarita</name>
    <dbReference type="NCBI Taxonomy" id="4874"/>
    <lineage>
        <taxon>Eukaryota</taxon>
        <taxon>Fungi</taxon>
        <taxon>Fungi incertae sedis</taxon>
        <taxon>Mucoromycota</taxon>
        <taxon>Glomeromycotina</taxon>
        <taxon>Glomeromycetes</taxon>
        <taxon>Diversisporales</taxon>
        <taxon>Gigasporaceae</taxon>
        <taxon>Gigaspora</taxon>
    </lineage>
</organism>
<protein>
    <submittedName>
        <fullName evidence="1">45331_t:CDS:1</fullName>
    </submittedName>
</protein>
<dbReference type="InterPro" id="IPR036045">
    <property type="entry name" value="Sec1-like_sf"/>
</dbReference>
<reference evidence="1 2" key="1">
    <citation type="submission" date="2021-06" db="EMBL/GenBank/DDBJ databases">
        <authorList>
            <person name="Kallberg Y."/>
            <person name="Tangrot J."/>
            <person name="Rosling A."/>
        </authorList>
    </citation>
    <scope>NUCLEOTIDE SEQUENCE [LARGE SCALE GENOMIC DNA]</scope>
    <source>
        <strain evidence="1 2">120-4 pot B 10/14</strain>
    </source>
</reference>
<dbReference type="Proteomes" id="UP000789901">
    <property type="component" value="Unassembled WGS sequence"/>
</dbReference>
<proteinExistence type="predicted"/>
<gene>
    <name evidence="1" type="ORF">GMARGA_LOCUS8933</name>
</gene>
<feature type="non-terminal residue" evidence="1">
    <location>
        <position position="165"/>
    </location>
</feature>